<sequence length="80" mass="9067">MSKNQLDTLISMVNQISMNNQHYTAEEAAGRIAKHLKAFWARSMKQMIITYSIENGSELSSLSKLSIALLSKDYPEMTRT</sequence>
<evidence type="ECO:0008006" key="2">
    <source>
        <dbReference type="Google" id="ProtNLM"/>
    </source>
</evidence>
<organism evidence="1">
    <name type="scientific">marine sediment metagenome</name>
    <dbReference type="NCBI Taxonomy" id="412755"/>
    <lineage>
        <taxon>unclassified sequences</taxon>
        <taxon>metagenomes</taxon>
        <taxon>ecological metagenomes</taxon>
    </lineage>
</organism>
<comment type="caution">
    <text evidence="1">The sequence shown here is derived from an EMBL/GenBank/DDBJ whole genome shotgun (WGS) entry which is preliminary data.</text>
</comment>
<reference evidence="1" key="1">
    <citation type="journal article" date="2015" name="Nature">
        <title>Complex archaea that bridge the gap between prokaryotes and eukaryotes.</title>
        <authorList>
            <person name="Spang A."/>
            <person name="Saw J.H."/>
            <person name="Jorgensen S.L."/>
            <person name="Zaremba-Niedzwiedzka K."/>
            <person name="Martijn J."/>
            <person name="Lind A.E."/>
            <person name="van Eijk R."/>
            <person name="Schleper C."/>
            <person name="Guy L."/>
            <person name="Ettema T.J."/>
        </authorList>
    </citation>
    <scope>NUCLEOTIDE SEQUENCE</scope>
</reference>
<protein>
    <recommendedName>
        <fullName evidence="2">Formate dehydrogenase subunit delta</fullName>
    </recommendedName>
</protein>
<name>A0A0F9RWJ2_9ZZZZ</name>
<dbReference type="InterPro" id="IPR021074">
    <property type="entry name" value="Formate_DH_dsu"/>
</dbReference>
<evidence type="ECO:0000313" key="1">
    <source>
        <dbReference type="EMBL" id="KKN60770.1"/>
    </source>
</evidence>
<dbReference type="AlphaFoldDB" id="A0A0F9RWJ2"/>
<accession>A0A0F9RWJ2</accession>
<dbReference type="EMBL" id="LAZR01000683">
    <property type="protein sequence ID" value="KKN60770.1"/>
    <property type="molecule type" value="Genomic_DNA"/>
</dbReference>
<proteinExistence type="predicted"/>
<gene>
    <name evidence="1" type="ORF">LCGC14_0528540</name>
</gene>
<dbReference type="Pfam" id="PF11390">
    <property type="entry name" value="FdsD"/>
    <property type="match status" value="1"/>
</dbReference>